<accession>A0A8J2V6D5</accession>
<feature type="chain" id="PRO_5035228838" evidence="2">
    <location>
        <begin position="28"/>
        <end position="204"/>
    </location>
</feature>
<dbReference type="EMBL" id="BMGH01000001">
    <property type="protein sequence ID" value="GGD16928.1"/>
    <property type="molecule type" value="Genomic_DNA"/>
</dbReference>
<organism evidence="3 4">
    <name type="scientific">Aquisalinus flavus</name>
    <dbReference type="NCBI Taxonomy" id="1526572"/>
    <lineage>
        <taxon>Bacteria</taxon>
        <taxon>Pseudomonadati</taxon>
        <taxon>Pseudomonadota</taxon>
        <taxon>Alphaproteobacteria</taxon>
        <taxon>Parvularculales</taxon>
        <taxon>Parvularculaceae</taxon>
        <taxon>Aquisalinus</taxon>
    </lineage>
</organism>
<keyword evidence="2" id="KW-0732">Signal</keyword>
<evidence type="ECO:0000313" key="3">
    <source>
        <dbReference type="EMBL" id="GGD16928.1"/>
    </source>
</evidence>
<evidence type="ECO:0000256" key="2">
    <source>
        <dbReference type="SAM" id="SignalP"/>
    </source>
</evidence>
<dbReference type="AlphaFoldDB" id="A0A8J2V6D5"/>
<proteinExistence type="predicted"/>
<feature type="signal peptide" evidence="2">
    <location>
        <begin position="1"/>
        <end position="27"/>
    </location>
</feature>
<evidence type="ECO:0000313" key="4">
    <source>
        <dbReference type="Proteomes" id="UP000613582"/>
    </source>
</evidence>
<feature type="region of interest" description="Disordered" evidence="1">
    <location>
        <begin position="72"/>
        <end position="91"/>
    </location>
</feature>
<comment type="caution">
    <text evidence="3">The sequence shown here is derived from an EMBL/GenBank/DDBJ whole genome shotgun (WGS) entry which is preliminary data.</text>
</comment>
<keyword evidence="4" id="KW-1185">Reference proteome</keyword>
<dbReference type="Proteomes" id="UP000613582">
    <property type="component" value="Unassembled WGS sequence"/>
</dbReference>
<reference evidence="3" key="2">
    <citation type="submission" date="2020-09" db="EMBL/GenBank/DDBJ databases">
        <authorList>
            <person name="Sun Q."/>
            <person name="Zhou Y."/>
        </authorList>
    </citation>
    <scope>NUCLEOTIDE SEQUENCE</scope>
    <source>
        <strain evidence="3">CGMCC 1.12921</strain>
    </source>
</reference>
<evidence type="ECO:0000256" key="1">
    <source>
        <dbReference type="SAM" id="MobiDB-lite"/>
    </source>
</evidence>
<protein>
    <submittedName>
        <fullName evidence="3">Uncharacterized protein</fullName>
    </submittedName>
</protein>
<reference evidence="3" key="1">
    <citation type="journal article" date="2014" name="Int. J. Syst. Evol. Microbiol.">
        <title>Complete genome sequence of Corynebacterium casei LMG S-19264T (=DSM 44701T), isolated from a smear-ripened cheese.</title>
        <authorList>
            <consortium name="US DOE Joint Genome Institute (JGI-PGF)"/>
            <person name="Walter F."/>
            <person name="Albersmeier A."/>
            <person name="Kalinowski J."/>
            <person name="Ruckert C."/>
        </authorList>
    </citation>
    <scope>NUCLEOTIDE SEQUENCE</scope>
    <source>
        <strain evidence="3">CGMCC 1.12921</strain>
    </source>
</reference>
<sequence length="204" mass="23368">MSEVSMSPVKRLLSTAGISLASAIALAAPGLTASAQEASSFTECREIADVEARLACYDGLADAIREIPEQEREEKLEQQPTVVQKKPTQEELERLSQEDNLARQIEEDQRWFGMENIFRREQRKTEVIEELTQPIMAYRVLPLGNVRFVLENGQVWEQLESDDRRLQRVDDQFVQEANIRRGAMGSYFMKVEPLGDNIRVKRVQ</sequence>
<gene>
    <name evidence="3" type="ORF">GCM10011342_27100</name>
</gene>
<name>A0A8J2V6D5_9PROT</name>